<protein>
    <recommendedName>
        <fullName evidence="8">Poly [ADP-ribose] polymerase</fullName>
        <shortName evidence="8">PARP</shortName>
        <ecNumber evidence="8">2.4.2.-</ecNumber>
    </recommendedName>
</protein>
<proteinExistence type="inferred from homology"/>
<keyword evidence="11" id="KW-1185">Reference proteome</keyword>
<feature type="region of interest" description="Disordered" evidence="9">
    <location>
        <begin position="748"/>
        <end position="773"/>
    </location>
</feature>
<keyword evidence="3" id="KW-0548">Nucleotidyltransferase</keyword>
<evidence type="ECO:0000256" key="2">
    <source>
        <dbReference type="ARBA" id="ARBA00022679"/>
    </source>
</evidence>
<dbReference type="SUPFAM" id="SSF56399">
    <property type="entry name" value="ADP-ribosylation"/>
    <property type="match status" value="1"/>
</dbReference>
<feature type="region of interest" description="Disordered" evidence="9">
    <location>
        <begin position="1"/>
        <end position="33"/>
    </location>
</feature>
<organism evidence="11 12">
    <name type="scientific">Neophocaena asiaeorientalis asiaeorientalis</name>
    <name type="common">Yangtze finless porpoise</name>
    <name type="synonym">Neophocaena phocaenoides subsp. asiaeorientalis</name>
    <dbReference type="NCBI Taxonomy" id="1706337"/>
    <lineage>
        <taxon>Eukaryota</taxon>
        <taxon>Metazoa</taxon>
        <taxon>Chordata</taxon>
        <taxon>Craniata</taxon>
        <taxon>Vertebrata</taxon>
        <taxon>Euteleostomi</taxon>
        <taxon>Mammalia</taxon>
        <taxon>Eutheria</taxon>
        <taxon>Laurasiatheria</taxon>
        <taxon>Artiodactyla</taxon>
        <taxon>Whippomorpha</taxon>
        <taxon>Cetacea</taxon>
        <taxon>Odontoceti</taxon>
        <taxon>Phocoenidae</taxon>
        <taxon>Neophocaena</taxon>
    </lineage>
</organism>
<feature type="region of interest" description="Disordered" evidence="9">
    <location>
        <begin position="151"/>
        <end position="174"/>
    </location>
</feature>
<dbReference type="AlphaFoldDB" id="A0A341B2S6"/>
<evidence type="ECO:0000256" key="9">
    <source>
        <dbReference type="SAM" id="MobiDB-lite"/>
    </source>
</evidence>
<feature type="compositionally biased region" description="Acidic residues" evidence="9">
    <location>
        <begin position="161"/>
        <end position="173"/>
    </location>
</feature>
<dbReference type="CTD" id="79668"/>
<evidence type="ECO:0000313" key="11">
    <source>
        <dbReference type="Proteomes" id="UP000252040"/>
    </source>
</evidence>
<keyword evidence="5 8" id="KW-0520">NAD</keyword>
<reference evidence="12" key="1">
    <citation type="submission" date="2025-08" db="UniProtKB">
        <authorList>
            <consortium name="RefSeq"/>
        </authorList>
    </citation>
    <scope>IDENTIFICATION</scope>
    <source>
        <tissue evidence="12">Meat</tissue>
    </source>
</reference>
<evidence type="ECO:0000259" key="10">
    <source>
        <dbReference type="PROSITE" id="PS51059"/>
    </source>
</evidence>
<evidence type="ECO:0000256" key="5">
    <source>
        <dbReference type="ARBA" id="ARBA00023027"/>
    </source>
</evidence>
<feature type="region of interest" description="Disordered" evidence="9">
    <location>
        <begin position="329"/>
        <end position="348"/>
    </location>
</feature>
<keyword evidence="1 8" id="KW-0328">Glycosyltransferase</keyword>
<sequence>MQSRPPPPPPPPPPPLSPRITSETTSPSAPASTRGIYLMGMCSRQERIQKDIDVVIQKSRAEKDCLFADFRYSDSTFTFTYVGGPKSVSYSVHVSEDYPDNTYVSSSENDEDVLVTTEPIPVIFHRIATELRKTNDINCCLSIKSKLQKENGEESRQNSTVEEDSEGDNDSEEFYYGGQVNYDGELHKHPQLEADLSAVREIYGPHAVSLREYGAIDDVDIDLHIDVSFLDEEIAVAWEVIRTEPIIVRLHCSLTQYLNGPVPTVDVFQISTKERFGLGHQLKKIMQTFVTQQWKQSKEKSSCLHNKKLSEKKVKSPLHLFSTLRRSPSYPPPGCGKSKSKLKSEQDGISKTHKLLRRTCSSTVKTEDVCAPKPHRTFGRSLSSDPRAEQAVTTIKSHKLLNRPCPAAVKQEDCLALKSHKLLTRSCSGDPRCEHNASLKPHKLLSRSYSSNLRMEELYGLKNHKLLSKSYSSAPKSCKTELFKEPSAEGRRLSLTSGLIGILTPSSSSSSQPAPNGAKCIPIRDRGFLVQTIEFAEQRIPVLNEYCVVCDEPHVFQNGPMLRPTVCERELCVFAFQTLGVMNEAADEIATGAQKKNYDRVMKALDSITSIREMTQAPYLEIKKQMDKQDPLAHPLLQWVISSNRSHIVKLPVNRQLKFMHTPHQFLLLSSPPAKESNFRAAKKLFGSTFAFHGSHIENWHSILRNGLVVASNTRLQLHGAMYGSGIYLSPMSSISFGYSGMNKKQKVSAKDEPASSSKNSNASQSQKKGQQSQFLQSRNLKCIALCEVITSPDLHKHGEIWVVPNTDHVCTRFFFVYEDGQVGDTNINTQEGGIHKEILRVIGPRYSILFSSVTKYLKTLHGTRGLLASFCQDSQIPLLCFKNILK</sequence>
<dbReference type="Proteomes" id="UP000252040">
    <property type="component" value="Unplaced"/>
</dbReference>
<dbReference type="GO" id="GO:0016779">
    <property type="term" value="F:nucleotidyltransferase activity"/>
    <property type="evidence" value="ECO:0007669"/>
    <property type="project" value="UniProtKB-KW"/>
</dbReference>
<name>A0A341B2S6_NEOAA</name>
<dbReference type="FunFam" id="3.90.228.10:FF:000007">
    <property type="entry name" value="Poly [ADP-ribose] polymerase"/>
    <property type="match status" value="1"/>
</dbReference>
<feature type="compositionally biased region" description="Pro residues" evidence="9">
    <location>
        <begin position="1"/>
        <end position="17"/>
    </location>
</feature>
<dbReference type="EC" id="2.4.2.-" evidence="8"/>
<keyword evidence="4" id="KW-0013">ADP-ribosylation</keyword>
<comment type="function">
    <text evidence="7">Mono-ADP-ribosyltransferase that mediates mono-ADP-ribosylation of target proteins.</text>
</comment>
<evidence type="ECO:0000313" key="12">
    <source>
        <dbReference type="RefSeq" id="XP_024596118.1"/>
    </source>
</evidence>
<dbReference type="Pfam" id="PF00644">
    <property type="entry name" value="PARP"/>
    <property type="match status" value="1"/>
</dbReference>
<dbReference type="RefSeq" id="XP_024596118.1">
    <property type="nucleotide sequence ID" value="XM_024740350.1"/>
</dbReference>
<dbReference type="PANTHER" id="PTHR21328">
    <property type="entry name" value="POLY ADP-RIBOSE POLYMERASE FAMILY, MEMBER PARP"/>
    <property type="match status" value="1"/>
</dbReference>
<accession>A0A341B2S6</accession>
<evidence type="ECO:0000256" key="6">
    <source>
        <dbReference type="ARBA" id="ARBA00024347"/>
    </source>
</evidence>
<dbReference type="Gene3D" id="3.90.228.10">
    <property type="match status" value="1"/>
</dbReference>
<comment type="similarity">
    <text evidence="6">Belongs to the ARTD/PARP family.</text>
</comment>
<dbReference type="CDD" id="cd01341">
    <property type="entry name" value="ADP_ribosyl"/>
    <property type="match status" value="1"/>
</dbReference>
<evidence type="ECO:0000256" key="7">
    <source>
        <dbReference type="ARBA" id="ARBA00055359"/>
    </source>
</evidence>
<dbReference type="InterPro" id="IPR012317">
    <property type="entry name" value="Poly(ADP-ribose)pol_cat_dom"/>
</dbReference>
<dbReference type="GO" id="GO:0003950">
    <property type="term" value="F:NAD+ poly-ADP-ribosyltransferase activity"/>
    <property type="evidence" value="ECO:0007669"/>
    <property type="project" value="UniProtKB-UniRule"/>
</dbReference>
<feature type="domain" description="PARP catalytic" evidence="10">
    <location>
        <begin position="613"/>
        <end position="840"/>
    </location>
</feature>
<gene>
    <name evidence="12" type="primary">PARP8</name>
</gene>
<feature type="compositionally biased region" description="Low complexity" evidence="9">
    <location>
        <begin position="21"/>
        <end position="33"/>
    </location>
</feature>
<feature type="compositionally biased region" description="Low complexity" evidence="9">
    <location>
        <begin position="756"/>
        <end position="773"/>
    </location>
</feature>
<evidence type="ECO:0000256" key="8">
    <source>
        <dbReference type="RuleBase" id="RU362114"/>
    </source>
</evidence>
<dbReference type="InterPro" id="IPR051838">
    <property type="entry name" value="ARTD_PARP"/>
</dbReference>
<dbReference type="PROSITE" id="PS51059">
    <property type="entry name" value="PARP_CATALYTIC"/>
    <property type="match status" value="1"/>
</dbReference>
<keyword evidence="2 8" id="KW-0808">Transferase</keyword>
<dbReference type="GeneID" id="112396573"/>
<evidence type="ECO:0000256" key="3">
    <source>
        <dbReference type="ARBA" id="ARBA00022695"/>
    </source>
</evidence>
<evidence type="ECO:0000256" key="4">
    <source>
        <dbReference type="ARBA" id="ARBA00022765"/>
    </source>
</evidence>
<evidence type="ECO:0000256" key="1">
    <source>
        <dbReference type="ARBA" id="ARBA00022676"/>
    </source>
</evidence>
<dbReference type="SUPFAM" id="SSF101447">
    <property type="entry name" value="Formin homology 2 domain (FH2 domain)"/>
    <property type="match status" value="1"/>
</dbReference>